<sequence>MGTTIGNLTLKDDGSYEGTLATLMVTVPIAIVPNGRKMKESEPDFRVVSRRNGFELGGGWTKTARSTGAEYISVSLSAPELGEIFCNVANAPGDDPSKKVLIWNAPGN</sequence>
<keyword evidence="2" id="KW-1185">Reference proteome</keyword>
<name>A0AAC8Z051_SPHMC</name>
<reference evidence="2" key="1">
    <citation type="submission" date="2015-11" db="EMBL/GenBank/DDBJ databases">
        <title>Complete genome sequence of a polyethylene-glycol degrader Sphingopyxis macrogoltabida 203N (NBRC 111659).</title>
        <authorList>
            <person name="Yoshiyuki O."/>
            <person name="Shouta N."/>
            <person name="Nagata Y."/>
            <person name="Numata M."/>
            <person name="Tsuchikane K."/>
            <person name="Hosoyama A."/>
            <person name="Yamazoe A."/>
            <person name="Tsuda M."/>
            <person name="Fujita N."/>
            <person name="Kawai F."/>
        </authorList>
    </citation>
    <scope>NUCLEOTIDE SEQUENCE [LARGE SCALE GENOMIC DNA]</scope>
    <source>
        <strain evidence="2">203N</strain>
    </source>
</reference>
<evidence type="ECO:0008006" key="3">
    <source>
        <dbReference type="Google" id="ProtNLM"/>
    </source>
</evidence>
<dbReference type="KEGG" id="smaz:LH19_11095"/>
<dbReference type="InterPro" id="IPR007948">
    <property type="entry name" value="DUF736"/>
</dbReference>
<accession>A0AAC8Z051</accession>
<dbReference type="RefSeq" id="WP_054727820.1">
    <property type="nucleotide sequence ID" value="NZ_CP009429.1"/>
</dbReference>
<dbReference type="Proteomes" id="UP000076088">
    <property type="component" value="Chromosome"/>
</dbReference>
<evidence type="ECO:0000313" key="1">
    <source>
        <dbReference type="EMBL" id="AMU89122.1"/>
    </source>
</evidence>
<reference evidence="1 2" key="2">
    <citation type="journal article" date="2016" name="Genome Announc.">
        <title>Complete Genome Sequence of Sphingopyxis macrogoltabida Strain 203N (NBRC 111659), a Polyethylene Glycol Degrader.</title>
        <authorList>
            <person name="Ohtsubo Y."/>
            <person name="Nonoyama S."/>
            <person name="Nagata Y."/>
            <person name="Numata M."/>
            <person name="Tsuchikane K."/>
            <person name="Hosoyama A."/>
            <person name="Yamazoe A."/>
            <person name="Tsuda M."/>
            <person name="Fujita N."/>
            <person name="Kawai F."/>
        </authorList>
    </citation>
    <scope>NUCLEOTIDE SEQUENCE [LARGE SCALE GENOMIC DNA]</scope>
    <source>
        <strain evidence="1 2">203N</strain>
    </source>
</reference>
<dbReference type="Pfam" id="PF05284">
    <property type="entry name" value="DUF736"/>
    <property type="match status" value="1"/>
</dbReference>
<dbReference type="EMBL" id="CP013344">
    <property type="protein sequence ID" value="AMU89122.1"/>
    <property type="molecule type" value="Genomic_DNA"/>
</dbReference>
<organism evidence="1 2">
    <name type="scientific">Sphingopyxis macrogoltabida</name>
    <name type="common">Sphingomonas macrogoltabidus</name>
    <dbReference type="NCBI Taxonomy" id="33050"/>
    <lineage>
        <taxon>Bacteria</taxon>
        <taxon>Pseudomonadati</taxon>
        <taxon>Pseudomonadota</taxon>
        <taxon>Alphaproteobacteria</taxon>
        <taxon>Sphingomonadales</taxon>
        <taxon>Sphingomonadaceae</taxon>
        <taxon>Sphingopyxis</taxon>
    </lineage>
</organism>
<evidence type="ECO:0000313" key="2">
    <source>
        <dbReference type="Proteomes" id="UP000076088"/>
    </source>
</evidence>
<proteinExistence type="predicted"/>
<gene>
    <name evidence="1" type="ORF">ATM17_08735</name>
</gene>
<protein>
    <recommendedName>
        <fullName evidence="3">DUF736 domain-containing protein</fullName>
    </recommendedName>
</protein>
<dbReference type="AlphaFoldDB" id="A0AAC8Z051"/>